<feature type="transmembrane region" description="Helical" evidence="7">
    <location>
        <begin position="127"/>
        <end position="146"/>
    </location>
</feature>
<evidence type="ECO:0000313" key="8">
    <source>
        <dbReference type="Proteomes" id="UP000085678"/>
    </source>
</evidence>
<proteinExistence type="inferred from homology"/>
<dbReference type="Proteomes" id="UP000085678">
    <property type="component" value="Unplaced"/>
</dbReference>
<evidence type="ECO:0000256" key="5">
    <source>
        <dbReference type="ARBA" id="ARBA00022989"/>
    </source>
</evidence>
<feature type="transmembrane region" description="Helical" evidence="7">
    <location>
        <begin position="55"/>
        <end position="77"/>
    </location>
</feature>
<dbReference type="GO" id="GO:0016020">
    <property type="term" value="C:membrane"/>
    <property type="evidence" value="ECO:0007669"/>
    <property type="project" value="UniProtKB-SubCell"/>
</dbReference>
<organism evidence="8 9">
    <name type="scientific">Lingula anatina</name>
    <name type="common">Brachiopod</name>
    <name type="synonym">Lingula unguis</name>
    <dbReference type="NCBI Taxonomy" id="7574"/>
    <lineage>
        <taxon>Eukaryota</taxon>
        <taxon>Metazoa</taxon>
        <taxon>Spiralia</taxon>
        <taxon>Lophotrochozoa</taxon>
        <taxon>Brachiopoda</taxon>
        <taxon>Linguliformea</taxon>
        <taxon>Lingulata</taxon>
        <taxon>Lingulida</taxon>
        <taxon>Linguloidea</taxon>
        <taxon>Lingulidae</taxon>
        <taxon>Lingula</taxon>
    </lineage>
</organism>
<evidence type="ECO:0000256" key="7">
    <source>
        <dbReference type="SAM" id="Phobius"/>
    </source>
</evidence>
<name>A0A1S3ITW4_LINAN</name>
<dbReference type="GO" id="GO:0042246">
    <property type="term" value="P:tissue regeneration"/>
    <property type="evidence" value="ECO:0007669"/>
    <property type="project" value="InterPro"/>
</dbReference>
<dbReference type="InterPro" id="IPR007007">
    <property type="entry name" value="Ninjurin"/>
</dbReference>
<keyword evidence="3 7" id="KW-0812">Transmembrane</keyword>
<protein>
    <submittedName>
        <fullName evidence="9">Uncharacterized protein LOC106167200</fullName>
    </submittedName>
</protein>
<comment type="subcellular location">
    <subcellularLocation>
        <location evidence="1">Membrane</location>
        <topology evidence="1">Multi-pass membrane protein</topology>
    </subcellularLocation>
</comment>
<dbReference type="PANTHER" id="PTHR12316:SF17">
    <property type="entry name" value="NINJURIN C, ISOFORM D"/>
    <property type="match status" value="1"/>
</dbReference>
<dbReference type="KEGG" id="lak:106167200"/>
<dbReference type="PANTHER" id="PTHR12316">
    <property type="entry name" value="NINJURIN-RELATED"/>
    <property type="match status" value="1"/>
</dbReference>
<evidence type="ECO:0000313" key="9">
    <source>
        <dbReference type="RefSeq" id="XP_013401376.1"/>
    </source>
</evidence>
<dbReference type="AlphaFoldDB" id="A0A1S3ITW4"/>
<keyword evidence="6 7" id="KW-0472">Membrane</keyword>
<keyword evidence="4" id="KW-0130">Cell adhesion</keyword>
<gene>
    <name evidence="9" type="primary">LOC106167200</name>
</gene>
<evidence type="ECO:0000256" key="6">
    <source>
        <dbReference type="ARBA" id="ARBA00023136"/>
    </source>
</evidence>
<accession>A0A1S3ITW4</accession>
<reference evidence="9" key="1">
    <citation type="submission" date="2025-08" db="UniProtKB">
        <authorList>
            <consortium name="RefSeq"/>
        </authorList>
    </citation>
    <scope>IDENTIFICATION</scope>
    <source>
        <tissue evidence="9">Gonads</tissue>
    </source>
</reference>
<keyword evidence="5 7" id="KW-1133">Transmembrane helix</keyword>
<comment type="similarity">
    <text evidence="2">Belongs to the ninjurin family.</text>
</comment>
<dbReference type="InParanoid" id="A0A1S3ITW4"/>
<keyword evidence="8" id="KW-1185">Reference proteome</keyword>
<evidence type="ECO:0000256" key="1">
    <source>
        <dbReference type="ARBA" id="ARBA00004141"/>
    </source>
</evidence>
<evidence type="ECO:0000256" key="4">
    <source>
        <dbReference type="ARBA" id="ARBA00022889"/>
    </source>
</evidence>
<sequence length="149" mass="16562">MANPQPQPPAVNGDGNIVYDQKKHFAKGFIDASLMVANAGRLDTLLQTTTHDVKFYVVLVLLIMCVVLQLILAWMLWFNSMYGKIEPGPVPTLEDCLSDAELFEQAQKRRAKRINNRDIAKKLDDGADLALLFILILNIFITAFGAKGS</sequence>
<evidence type="ECO:0000256" key="3">
    <source>
        <dbReference type="ARBA" id="ARBA00022692"/>
    </source>
</evidence>
<dbReference type="GeneID" id="106167200"/>
<dbReference type="Pfam" id="PF04923">
    <property type="entry name" value="Ninjurin"/>
    <property type="match status" value="1"/>
</dbReference>
<dbReference type="RefSeq" id="XP_013401376.1">
    <property type="nucleotide sequence ID" value="XM_013545922.1"/>
</dbReference>
<dbReference type="GO" id="GO:0007155">
    <property type="term" value="P:cell adhesion"/>
    <property type="evidence" value="ECO:0007669"/>
    <property type="project" value="UniProtKB-KW"/>
</dbReference>
<evidence type="ECO:0000256" key="2">
    <source>
        <dbReference type="ARBA" id="ARBA00008141"/>
    </source>
</evidence>